<dbReference type="EMBL" id="HG695228">
    <property type="protein sequence ID" value="CDI86377.1"/>
    <property type="molecule type" value="Genomic_DNA"/>
</dbReference>
<feature type="compositionally biased region" description="Polar residues" evidence="1">
    <location>
        <begin position="20"/>
        <end position="35"/>
    </location>
</feature>
<feature type="region of interest" description="Disordered" evidence="1">
    <location>
        <begin position="590"/>
        <end position="613"/>
    </location>
</feature>
<dbReference type="AlphaFoldDB" id="U6H3B4"/>
<sequence length="670" mass="73641">MLENSPRLESSTRFAEKHSSTTQAAKEINYSQQIGESLGFPSSMDNPREQMKPETCAETSAAESSMNLTDDRPNQPFIAHALKCPSRRRECVAKGTSYTVTPTTAAKRLDSTKYGEGAISKQYLDERWADLVAVLRAQKLGTQTVKGGALPSDAAVQKIQLKRAEEVQRMLRLLQIQDRNRSSCVFAGAPVAPSRTATQSTLHSTCSSQEKGSMVRKLWRSELIIRFQQAAAAVVLRTRMARRLEAIRSWIRSHNLREEANQPGAPEKQHQNGPSNCLNSPQHPGHDLEKGFHQRAPVHTNTPQQNEKFVGGLPKCQGNASLAGSTVVEVPTVVKSVEGSAGLQGQESHGVTDEYRWRVKLVPPRFSFLADSNGEWEWQSIPGPEFWGKENLNVAELFTCMQHNAPLSALSKRDVDVFHLKEEDVITCTGGLEVTDMDLLQSLLDATPPLIDDKTWVRCMPSSKHALDDAKTSLTTRSRSQGVNGTLDTAGLLPPEEPSALAAVAWRFVASAPPYSSACMQVPHIIETDLAYIILQAAAQAETNHAAENILPPFSEIPPLRCSMSELNSVAAGALWPPGAHQTLIRASHRSFDEQGGDKRRESAGIDALEPTEEKDSHALAFEECVNRADALKRDSKILASIWGLARCEQVELLSGVNRTLPQEFQIPYL</sequence>
<feature type="compositionally biased region" description="Basic and acidic residues" evidence="1">
    <location>
        <begin position="590"/>
        <end position="604"/>
    </location>
</feature>
<evidence type="ECO:0000313" key="3">
    <source>
        <dbReference type="Proteomes" id="UP000018201"/>
    </source>
</evidence>
<feature type="compositionally biased region" description="Polar residues" evidence="1">
    <location>
        <begin position="57"/>
        <end position="68"/>
    </location>
</feature>
<dbReference type="VEuPathDB" id="ToxoDB:EPH_0073230"/>
<proteinExistence type="predicted"/>
<feature type="region of interest" description="Disordered" evidence="1">
    <location>
        <begin position="257"/>
        <end position="290"/>
    </location>
</feature>
<organism evidence="2 3">
    <name type="scientific">Eimeria praecox</name>
    <dbReference type="NCBI Taxonomy" id="51316"/>
    <lineage>
        <taxon>Eukaryota</taxon>
        <taxon>Sar</taxon>
        <taxon>Alveolata</taxon>
        <taxon>Apicomplexa</taxon>
        <taxon>Conoidasida</taxon>
        <taxon>Coccidia</taxon>
        <taxon>Eucoccidiorida</taxon>
        <taxon>Eimeriorina</taxon>
        <taxon>Eimeriidae</taxon>
        <taxon>Eimeria</taxon>
    </lineage>
</organism>
<dbReference type="OrthoDB" id="346014at2759"/>
<protein>
    <submittedName>
        <fullName evidence="2">Uncharacterized protein</fullName>
    </submittedName>
</protein>
<evidence type="ECO:0000256" key="1">
    <source>
        <dbReference type="SAM" id="MobiDB-lite"/>
    </source>
</evidence>
<feature type="region of interest" description="Disordered" evidence="1">
    <location>
        <begin position="1"/>
        <end position="74"/>
    </location>
</feature>
<reference evidence="2" key="2">
    <citation type="submission" date="2013-10" db="EMBL/GenBank/DDBJ databases">
        <authorList>
            <person name="Aslett M."/>
        </authorList>
    </citation>
    <scope>NUCLEOTIDE SEQUENCE [LARGE SCALE GENOMIC DNA]</scope>
    <source>
        <strain evidence="2">Houghton</strain>
    </source>
</reference>
<name>U6H3B4_9EIME</name>
<keyword evidence="3" id="KW-1185">Reference proteome</keyword>
<gene>
    <name evidence="2" type="ORF">EPH_0073230</name>
</gene>
<accession>U6H3B4</accession>
<dbReference type="Proteomes" id="UP000018201">
    <property type="component" value="Unassembled WGS sequence"/>
</dbReference>
<evidence type="ECO:0000313" key="2">
    <source>
        <dbReference type="EMBL" id="CDI86377.1"/>
    </source>
</evidence>
<reference evidence="2" key="1">
    <citation type="submission" date="2013-10" db="EMBL/GenBank/DDBJ databases">
        <title>Genomic analysis of the causative agents of coccidiosis in chickens.</title>
        <authorList>
            <person name="Reid A.J."/>
            <person name="Blake D."/>
            <person name="Billington K."/>
            <person name="Browne H."/>
            <person name="Dunn M."/>
            <person name="Hung S."/>
            <person name="Kawahara F."/>
            <person name="Miranda-Saavedra D."/>
            <person name="Mourier T."/>
            <person name="Nagra H."/>
            <person name="Otto T.D."/>
            <person name="Rawlings N."/>
            <person name="Sanchez A."/>
            <person name="Sanders M."/>
            <person name="Subramaniam C."/>
            <person name="Tay Y."/>
            <person name="Dear P."/>
            <person name="Doerig C."/>
            <person name="Gruber A."/>
            <person name="Parkinson J."/>
            <person name="Shirley M."/>
            <person name="Wan K.L."/>
            <person name="Berriman M."/>
            <person name="Tomley F."/>
            <person name="Pain A."/>
        </authorList>
    </citation>
    <scope>NUCLEOTIDE SEQUENCE [LARGE SCALE GENOMIC DNA]</scope>
    <source>
        <strain evidence="2">Houghton</strain>
    </source>
</reference>
<feature type="compositionally biased region" description="Polar residues" evidence="1">
    <location>
        <begin position="271"/>
        <end position="282"/>
    </location>
</feature>